<comment type="caution">
    <text evidence="2">The sequence shown here is derived from an EMBL/GenBank/DDBJ whole genome shotgun (WGS) entry which is preliminary data.</text>
</comment>
<feature type="transmembrane region" description="Helical" evidence="1">
    <location>
        <begin position="52"/>
        <end position="73"/>
    </location>
</feature>
<proteinExistence type="predicted"/>
<dbReference type="OrthoDB" id="269852at2157"/>
<gene>
    <name evidence="2" type="ORF">MBEHAL_0635</name>
</gene>
<dbReference type="EMBL" id="BATA01000010">
    <property type="protein sequence ID" value="GAD51875.1"/>
    <property type="molecule type" value="Genomic_DNA"/>
</dbReference>
<sequence>MEPRTALAIGLGAALGVLCLVRPTVVLRLSALGATTSDRTGQYGDDGLASSRATWLVRALGAACLAVAAYLLLPEP</sequence>
<reference evidence="2 3" key="1">
    <citation type="submission" date="2013-09" db="EMBL/GenBank/DDBJ databases">
        <title>Whole genome sequencing of Halarchaeum acidiphilum strain MH1-52-1.</title>
        <authorList>
            <person name="Shimane Y."/>
            <person name="Minegishi H."/>
            <person name="Nishi S."/>
            <person name="Echigo A."/>
            <person name="Shuto A."/>
            <person name="Konishi M."/>
            <person name="Ito T."/>
            <person name="Ohkuma M."/>
            <person name="Ohta Y."/>
            <person name="Nagano Y."/>
            <person name="Tsubouchi T."/>
            <person name="Mori K."/>
            <person name="Usui K."/>
            <person name="Kamekura M."/>
            <person name="Usami R."/>
            <person name="Takaki Y."/>
            <person name="Hatada Y."/>
        </authorList>
    </citation>
    <scope>NUCLEOTIDE SEQUENCE [LARGE SCALE GENOMIC DNA]</scope>
    <source>
        <strain evidence="2 3">JCM 16109</strain>
    </source>
</reference>
<dbReference type="RefSeq" id="WP_021779777.1">
    <property type="nucleotide sequence ID" value="NZ_BATA01000010.1"/>
</dbReference>
<keyword evidence="1" id="KW-0812">Transmembrane</keyword>
<evidence type="ECO:0000313" key="3">
    <source>
        <dbReference type="Proteomes" id="UP000016986"/>
    </source>
</evidence>
<evidence type="ECO:0000313" key="2">
    <source>
        <dbReference type="EMBL" id="GAD51875.1"/>
    </source>
</evidence>
<keyword evidence="1" id="KW-0472">Membrane</keyword>
<evidence type="ECO:0000256" key="1">
    <source>
        <dbReference type="SAM" id="Phobius"/>
    </source>
</evidence>
<name>U2YSA8_9EURY</name>
<dbReference type="Proteomes" id="UP000016986">
    <property type="component" value="Unassembled WGS sequence"/>
</dbReference>
<keyword evidence="1" id="KW-1133">Transmembrane helix</keyword>
<protein>
    <submittedName>
        <fullName evidence="2">Uncharacterized protein</fullName>
    </submittedName>
</protein>
<dbReference type="eggNOG" id="arCOG09204">
    <property type="taxonomic scope" value="Archaea"/>
</dbReference>
<accession>U2YSA8</accession>
<dbReference type="AlphaFoldDB" id="U2YSA8"/>
<keyword evidence="3" id="KW-1185">Reference proteome</keyword>
<organism evidence="2 3">
    <name type="scientific">Halarchaeum acidiphilum MH1-52-1</name>
    <dbReference type="NCBI Taxonomy" id="1261545"/>
    <lineage>
        <taxon>Archaea</taxon>
        <taxon>Methanobacteriati</taxon>
        <taxon>Methanobacteriota</taxon>
        <taxon>Stenosarchaea group</taxon>
        <taxon>Halobacteria</taxon>
        <taxon>Halobacteriales</taxon>
        <taxon>Halobacteriaceae</taxon>
    </lineage>
</organism>